<dbReference type="GO" id="GO:0005886">
    <property type="term" value="C:plasma membrane"/>
    <property type="evidence" value="ECO:0007669"/>
    <property type="project" value="UniProtKB-SubCell"/>
</dbReference>
<feature type="domain" description="ABC transmembrane type-1" evidence="10">
    <location>
        <begin position="96"/>
        <end position="285"/>
    </location>
</feature>
<dbReference type="KEGG" id="meso:BSQ44_22045"/>
<comment type="subcellular location">
    <subcellularLocation>
        <location evidence="1 9">Cell membrane</location>
        <topology evidence="1 9">Multi-pass membrane protein</topology>
    </subcellularLocation>
</comment>
<evidence type="ECO:0000256" key="8">
    <source>
        <dbReference type="ARBA" id="ARBA00023136"/>
    </source>
</evidence>
<dbReference type="GO" id="GO:0015833">
    <property type="term" value="P:peptide transport"/>
    <property type="evidence" value="ECO:0007669"/>
    <property type="project" value="UniProtKB-KW"/>
</dbReference>
<organism evidence="11 12">
    <name type="scientific">Aquibium oceanicum</name>
    <dbReference type="NCBI Taxonomy" id="1670800"/>
    <lineage>
        <taxon>Bacteria</taxon>
        <taxon>Pseudomonadati</taxon>
        <taxon>Pseudomonadota</taxon>
        <taxon>Alphaproteobacteria</taxon>
        <taxon>Hyphomicrobiales</taxon>
        <taxon>Phyllobacteriaceae</taxon>
        <taxon>Aquibium</taxon>
    </lineage>
</organism>
<sequence length="298" mass="32002">MADGAVVADLETGPERISNAYQNWYRFSRNPTAVIGAAIVILCVLAAILAPLITPYPDHVGAVVNFRARHQPPSLDYWFGTDNVGRDILTRVVFGMRISLLMAVVVLGVAVPVGTALGLAAGYFGGWTETIILRLTDIALAIPGLVLVLAVAAVLSPDLLTSMLSLAALWWTWHARLIYSITKQLRGQEFVEAAEVLGASKFHILFREILPNCVSALAIKTSLDCGFVILVGASLSFLGLGIQPPTPDLGTMVSAGASYLPDFWWESLIPGSAILFVALGFNLLGDGLRDLFDVQEIR</sequence>
<feature type="transmembrane region" description="Helical" evidence="9">
    <location>
        <begin position="159"/>
        <end position="179"/>
    </location>
</feature>
<feature type="transmembrane region" description="Helical" evidence="9">
    <location>
        <begin position="33"/>
        <end position="53"/>
    </location>
</feature>
<evidence type="ECO:0000256" key="3">
    <source>
        <dbReference type="ARBA" id="ARBA00022475"/>
    </source>
</evidence>
<dbReference type="Proteomes" id="UP000182840">
    <property type="component" value="Chromosome"/>
</dbReference>
<feature type="transmembrane region" description="Helical" evidence="9">
    <location>
        <begin position="131"/>
        <end position="153"/>
    </location>
</feature>
<comment type="similarity">
    <text evidence="9">Belongs to the binding-protein-dependent transport system permease family.</text>
</comment>
<dbReference type="InterPro" id="IPR000515">
    <property type="entry name" value="MetI-like"/>
</dbReference>
<keyword evidence="12" id="KW-1185">Reference proteome</keyword>
<dbReference type="GO" id="GO:0055085">
    <property type="term" value="P:transmembrane transport"/>
    <property type="evidence" value="ECO:0007669"/>
    <property type="project" value="InterPro"/>
</dbReference>
<dbReference type="PANTHER" id="PTHR43386:SF1">
    <property type="entry name" value="D,D-DIPEPTIDE TRANSPORT SYSTEM PERMEASE PROTEIN DDPC-RELATED"/>
    <property type="match status" value="1"/>
</dbReference>
<evidence type="ECO:0000313" key="11">
    <source>
        <dbReference type="EMBL" id="APH73761.1"/>
    </source>
</evidence>
<keyword evidence="6" id="KW-0653">Protein transport</keyword>
<feature type="transmembrane region" description="Helical" evidence="9">
    <location>
        <begin position="98"/>
        <end position="124"/>
    </location>
</feature>
<dbReference type="STRING" id="1670800.BSQ44_22045"/>
<dbReference type="RefSeq" id="WP_072607224.1">
    <property type="nucleotide sequence ID" value="NZ_CP018171.1"/>
</dbReference>
<keyword evidence="8 9" id="KW-0472">Membrane</keyword>
<dbReference type="AlphaFoldDB" id="A0A1L3SWN5"/>
<protein>
    <submittedName>
        <fullName evidence="11">D-ala-D-ala transporter subunit</fullName>
    </submittedName>
</protein>
<evidence type="ECO:0000259" key="10">
    <source>
        <dbReference type="PROSITE" id="PS50928"/>
    </source>
</evidence>
<dbReference type="CDD" id="cd06261">
    <property type="entry name" value="TM_PBP2"/>
    <property type="match status" value="1"/>
</dbReference>
<keyword evidence="3" id="KW-1003">Cell membrane</keyword>
<dbReference type="Pfam" id="PF12911">
    <property type="entry name" value="OppC_N"/>
    <property type="match status" value="1"/>
</dbReference>
<dbReference type="InterPro" id="IPR050366">
    <property type="entry name" value="BP-dependent_transpt_permease"/>
</dbReference>
<dbReference type="Pfam" id="PF00528">
    <property type="entry name" value="BPD_transp_1"/>
    <property type="match status" value="1"/>
</dbReference>
<keyword evidence="2 9" id="KW-0813">Transport</keyword>
<reference evidence="12" key="1">
    <citation type="submission" date="2016-11" db="EMBL/GenBank/DDBJ databases">
        <title>Mesorhizobium oceanicum sp. nov., isolated from deep seawater in South China Sea.</title>
        <authorList>
            <person name="Fu G.-Y."/>
        </authorList>
    </citation>
    <scope>NUCLEOTIDE SEQUENCE [LARGE SCALE GENOMIC DNA]</scope>
    <source>
        <strain evidence="12">B7</strain>
    </source>
</reference>
<feature type="transmembrane region" description="Helical" evidence="9">
    <location>
        <begin position="225"/>
        <end position="243"/>
    </location>
</feature>
<dbReference type="GO" id="GO:0015031">
    <property type="term" value="P:protein transport"/>
    <property type="evidence" value="ECO:0007669"/>
    <property type="project" value="UniProtKB-KW"/>
</dbReference>
<dbReference type="PANTHER" id="PTHR43386">
    <property type="entry name" value="OLIGOPEPTIDE TRANSPORT SYSTEM PERMEASE PROTEIN APPC"/>
    <property type="match status" value="1"/>
</dbReference>
<name>A0A1L3SWN5_9HYPH</name>
<dbReference type="OrthoDB" id="9805884at2"/>
<evidence type="ECO:0000256" key="4">
    <source>
        <dbReference type="ARBA" id="ARBA00022692"/>
    </source>
</evidence>
<dbReference type="Gene3D" id="1.10.3720.10">
    <property type="entry name" value="MetI-like"/>
    <property type="match status" value="1"/>
</dbReference>
<keyword evidence="4 9" id="KW-0812">Transmembrane</keyword>
<evidence type="ECO:0000256" key="9">
    <source>
        <dbReference type="RuleBase" id="RU363032"/>
    </source>
</evidence>
<feature type="transmembrane region" description="Helical" evidence="9">
    <location>
        <begin position="263"/>
        <end position="284"/>
    </location>
</feature>
<dbReference type="EMBL" id="CP018171">
    <property type="protein sequence ID" value="APH73761.1"/>
    <property type="molecule type" value="Genomic_DNA"/>
</dbReference>
<dbReference type="PROSITE" id="PS50928">
    <property type="entry name" value="ABC_TM1"/>
    <property type="match status" value="1"/>
</dbReference>
<evidence type="ECO:0000313" key="12">
    <source>
        <dbReference type="Proteomes" id="UP000182840"/>
    </source>
</evidence>
<dbReference type="InterPro" id="IPR035906">
    <property type="entry name" value="MetI-like_sf"/>
</dbReference>
<dbReference type="SUPFAM" id="SSF161098">
    <property type="entry name" value="MetI-like"/>
    <property type="match status" value="1"/>
</dbReference>
<dbReference type="InterPro" id="IPR025966">
    <property type="entry name" value="OppC_N"/>
</dbReference>
<keyword evidence="5" id="KW-0571">Peptide transport</keyword>
<evidence type="ECO:0000256" key="2">
    <source>
        <dbReference type="ARBA" id="ARBA00022448"/>
    </source>
</evidence>
<evidence type="ECO:0000256" key="6">
    <source>
        <dbReference type="ARBA" id="ARBA00022927"/>
    </source>
</evidence>
<evidence type="ECO:0000256" key="1">
    <source>
        <dbReference type="ARBA" id="ARBA00004651"/>
    </source>
</evidence>
<gene>
    <name evidence="11" type="ORF">BSQ44_22045</name>
</gene>
<accession>A0A1L3SWN5</accession>
<keyword evidence="7 9" id="KW-1133">Transmembrane helix</keyword>
<evidence type="ECO:0000256" key="7">
    <source>
        <dbReference type="ARBA" id="ARBA00022989"/>
    </source>
</evidence>
<evidence type="ECO:0000256" key="5">
    <source>
        <dbReference type="ARBA" id="ARBA00022856"/>
    </source>
</evidence>
<proteinExistence type="inferred from homology"/>